<evidence type="ECO:0000313" key="2">
    <source>
        <dbReference type="EMBL" id="CAG8748619.1"/>
    </source>
</evidence>
<organism evidence="2 3">
    <name type="scientific">Dentiscutata erythropus</name>
    <dbReference type="NCBI Taxonomy" id="1348616"/>
    <lineage>
        <taxon>Eukaryota</taxon>
        <taxon>Fungi</taxon>
        <taxon>Fungi incertae sedis</taxon>
        <taxon>Mucoromycota</taxon>
        <taxon>Glomeromycotina</taxon>
        <taxon>Glomeromycetes</taxon>
        <taxon>Diversisporales</taxon>
        <taxon>Gigasporaceae</taxon>
        <taxon>Dentiscutata</taxon>
    </lineage>
</organism>
<proteinExistence type="predicted"/>
<evidence type="ECO:0000256" key="1">
    <source>
        <dbReference type="SAM" id="MobiDB-lite"/>
    </source>
</evidence>
<sequence>MTSRPHKHVLLSGQEWCMRDSGCHLAGSKDHATITELIGKEQKQRAQETKEQIATTRNPKLAAELRELFSFMLAERTKYCTKVQNDTSEAMIGNEKSIIREEDADSKGSEMEIDSGAADFDGQRDVASDKSYERTRTHNAISNPSNSSSSTRPDAKLSSVEQVKAAKNNLISSNTKQAEVTRTNVSTAQSNMLRANASTINPAVIHGNMITYPLNPLPPHIAGVVSTNTSGQIISPPLHPPGYASHPWESIQPHRVVQNQQTGQIPPFYNPVVPQEPAIYPYGTNNLQFQYVGNNFALPPGQWSQPYAYGGHPPYQWTHPHDTRNPSMVMDSQWNATQTSWFKR</sequence>
<comment type="caution">
    <text evidence="2">The sequence shown here is derived from an EMBL/GenBank/DDBJ whole genome shotgun (WGS) entry which is preliminary data.</text>
</comment>
<accession>A0A9N9NP15</accession>
<evidence type="ECO:0000313" key="3">
    <source>
        <dbReference type="Proteomes" id="UP000789405"/>
    </source>
</evidence>
<keyword evidence="3" id="KW-1185">Reference proteome</keyword>
<feature type="region of interest" description="Disordered" evidence="1">
    <location>
        <begin position="92"/>
        <end position="161"/>
    </location>
</feature>
<feature type="compositionally biased region" description="Basic and acidic residues" evidence="1">
    <location>
        <begin position="121"/>
        <end position="136"/>
    </location>
</feature>
<reference evidence="2" key="1">
    <citation type="submission" date="2021-06" db="EMBL/GenBank/DDBJ databases">
        <authorList>
            <person name="Kallberg Y."/>
            <person name="Tangrot J."/>
            <person name="Rosling A."/>
        </authorList>
    </citation>
    <scope>NUCLEOTIDE SEQUENCE</scope>
    <source>
        <strain evidence="2">MA453B</strain>
    </source>
</reference>
<dbReference type="OrthoDB" id="2353215at2759"/>
<protein>
    <submittedName>
        <fullName evidence="2">25881_t:CDS:1</fullName>
    </submittedName>
</protein>
<dbReference type="Proteomes" id="UP000789405">
    <property type="component" value="Unassembled WGS sequence"/>
</dbReference>
<feature type="compositionally biased region" description="Basic and acidic residues" evidence="1">
    <location>
        <begin position="97"/>
        <end position="110"/>
    </location>
</feature>
<dbReference type="AlphaFoldDB" id="A0A9N9NP15"/>
<dbReference type="EMBL" id="CAJVPY010014832">
    <property type="protein sequence ID" value="CAG8748619.1"/>
    <property type="molecule type" value="Genomic_DNA"/>
</dbReference>
<name>A0A9N9NP15_9GLOM</name>
<gene>
    <name evidence="2" type="ORF">DERYTH_LOCUS16675</name>
</gene>